<accession>A0A1Y1Q9S8</accession>
<evidence type="ECO:0000313" key="2">
    <source>
        <dbReference type="Proteomes" id="UP000192491"/>
    </source>
</evidence>
<sequence length="101" mass="11803">MTDTSQFQDRYHIRFRGRRTTVTLDKILSELIAMSFGLTPDRTDYHSTVQQWLQATLTDKLGENVPGGSHISQYARKYAIEEIAQRELVEQLWDWRITKSG</sequence>
<evidence type="ECO:0000313" key="1">
    <source>
        <dbReference type="EMBL" id="OQX00592.1"/>
    </source>
</evidence>
<name>A0A1Y1Q9S8_9GAMM</name>
<reference evidence="1 2" key="1">
    <citation type="submission" date="2017-01" db="EMBL/GenBank/DDBJ databases">
        <title>Novel large sulfur bacteria in the metagenomes of groundwater-fed chemosynthetic microbial mats in the Lake Huron basin.</title>
        <authorList>
            <person name="Sharrar A.M."/>
            <person name="Flood B.E."/>
            <person name="Bailey J.V."/>
            <person name="Jones D.S."/>
            <person name="Biddanda B."/>
            <person name="Ruberg S.A."/>
            <person name="Marcus D.N."/>
            <person name="Dick G.J."/>
        </authorList>
    </citation>
    <scope>NUCLEOTIDE SEQUENCE [LARGE SCALE GENOMIC DNA]</scope>
    <source>
        <strain evidence="1">A8</strain>
    </source>
</reference>
<organism evidence="1 2">
    <name type="scientific">Thiothrix lacustris</name>
    <dbReference type="NCBI Taxonomy" id="525917"/>
    <lineage>
        <taxon>Bacteria</taxon>
        <taxon>Pseudomonadati</taxon>
        <taxon>Pseudomonadota</taxon>
        <taxon>Gammaproteobacteria</taxon>
        <taxon>Thiotrichales</taxon>
        <taxon>Thiotrichaceae</taxon>
        <taxon>Thiothrix</taxon>
    </lineage>
</organism>
<dbReference type="AlphaFoldDB" id="A0A1Y1Q9S8"/>
<comment type="caution">
    <text evidence="1">The sequence shown here is derived from an EMBL/GenBank/DDBJ whole genome shotgun (WGS) entry which is preliminary data.</text>
</comment>
<gene>
    <name evidence="1" type="ORF">BWK73_48065</name>
</gene>
<protein>
    <submittedName>
        <fullName evidence="1">Uncharacterized protein</fullName>
    </submittedName>
</protein>
<proteinExistence type="predicted"/>
<dbReference type="Proteomes" id="UP000192491">
    <property type="component" value="Unassembled WGS sequence"/>
</dbReference>
<dbReference type="EMBL" id="MTEJ01000634">
    <property type="protein sequence ID" value="OQX00592.1"/>
    <property type="molecule type" value="Genomic_DNA"/>
</dbReference>